<evidence type="ECO:0000256" key="1">
    <source>
        <dbReference type="ARBA" id="ARBA00023015"/>
    </source>
</evidence>
<dbReference type="EMBL" id="BAABJE010000015">
    <property type="protein sequence ID" value="GAA4800875.1"/>
    <property type="molecule type" value="Genomic_DNA"/>
</dbReference>
<protein>
    <submittedName>
        <fullName evidence="5">Sigma-70 family RNA polymerase sigma factor</fullName>
    </submittedName>
</protein>
<keyword evidence="1" id="KW-0805">Transcription regulation</keyword>
<accession>A0ABP9BZP0</accession>
<dbReference type="PANTHER" id="PTHR43133">
    <property type="entry name" value="RNA POLYMERASE ECF-TYPE SIGMA FACTO"/>
    <property type="match status" value="1"/>
</dbReference>
<evidence type="ECO:0000259" key="4">
    <source>
        <dbReference type="Pfam" id="PF07638"/>
    </source>
</evidence>
<evidence type="ECO:0000313" key="5">
    <source>
        <dbReference type="EMBL" id="GAA4800875.1"/>
    </source>
</evidence>
<evidence type="ECO:0000256" key="3">
    <source>
        <dbReference type="ARBA" id="ARBA00023163"/>
    </source>
</evidence>
<dbReference type="InterPro" id="IPR039425">
    <property type="entry name" value="RNA_pol_sigma-70-like"/>
</dbReference>
<dbReference type="InterPro" id="IPR011517">
    <property type="entry name" value="RNA_pol_sigma70_ECF-like"/>
</dbReference>
<dbReference type="NCBIfam" id="TIGR02937">
    <property type="entry name" value="sigma70-ECF"/>
    <property type="match status" value="1"/>
</dbReference>
<gene>
    <name evidence="5" type="ORF">GCM10023307_29230</name>
</gene>
<dbReference type="InterPro" id="IPR013324">
    <property type="entry name" value="RNA_pol_sigma_r3/r4-like"/>
</dbReference>
<dbReference type="NCBIfam" id="TIGR02999">
    <property type="entry name" value="Sig-70_X6"/>
    <property type="match status" value="1"/>
</dbReference>
<feature type="domain" description="RNA polymerase sigma-70 ECF-like HTH" evidence="4">
    <location>
        <begin position="5"/>
        <end position="179"/>
    </location>
</feature>
<comment type="caution">
    <text evidence="5">The sequence shown here is derived from an EMBL/GenBank/DDBJ whole genome shotgun (WGS) entry which is preliminary data.</text>
</comment>
<dbReference type="InterPro" id="IPR053812">
    <property type="entry name" value="HTH_Sigma70_ECF-like"/>
</dbReference>
<proteinExistence type="predicted"/>
<keyword evidence="2" id="KW-0731">Sigma factor</keyword>
<dbReference type="Gene3D" id="1.10.10.10">
    <property type="entry name" value="Winged helix-like DNA-binding domain superfamily/Winged helix DNA-binding domain"/>
    <property type="match status" value="1"/>
</dbReference>
<organism evidence="5 6">
    <name type="scientific">Lysobacter hankyongensis</name>
    <dbReference type="NCBI Taxonomy" id="1176535"/>
    <lineage>
        <taxon>Bacteria</taxon>
        <taxon>Pseudomonadati</taxon>
        <taxon>Pseudomonadota</taxon>
        <taxon>Gammaproteobacteria</taxon>
        <taxon>Lysobacterales</taxon>
        <taxon>Lysobacteraceae</taxon>
        <taxon>Lysobacter</taxon>
    </lineage>
</organism>
<dbReference type="InterPro" id="IPR036388">
    <property type="entry name" value="WH-like_DNA-bd_sf"/>
</dbReference>
<dbReference type="PANTHER" id="PTHR43133:SF39">
    <property type="entry name" value="SIMILAR TO RNA POLYMERASE SIGMA-E FACTOR"/>
    <property type="match status" value="1"/>
</dbReference>
<evidence type="ECO:0000256" key="2">
    <source>
        <dbReference type="ARBA" id="ARBA00023082"/>
    </source>
</evidence>
<dbReference type="InterPro" id="IPR014284">
    <property type="entry name" value="RNA_pol_sigma-70_dom"/>
</dbReference>
<reference evidence="6" key="1">
    <citation type="journal article" date="2019" name="Int. J. Syst. Evol. Microbiol.">
        <title>The Global Catalogue of Microorganisms (GCM) 10K type strain sequencing project: providing services to taxonomists for standard genome sequencing and annotation.</title>
        <authorList>
            <consortium name="The Broad Institute Genomics Platform"/>
            <consortium name="The Broad Institute Genome Sequencing Center for Infectious Disease"/>
            <person name="Wu L."/>
            <person name="Ma J."/>
        </authorList>
    </citation>
    <scope>NUCLEOTIDE SEQUENCE [LARGE SCALE GENOMIC DNA]</scope>
    <source>
        <strain evidence="6">JCM 18204</strain>
    </source>
</reference>
<dbReference type="Proteomes" id="UP001499959">
    <property type="component" value="Unassembled WGS sequence"/>
</dbReference>
<dbReference type="Pfam" id="PF07638">
    <property type="entry name" value="Sigma70_ECF"/>
    <property type="match status" value="1"/>
</dbReference>
<keyword evidence="6" id="KW-1185">Reference proteome</keyword>
<name>A0ABP9BZP0_9GAMM</name>
<dbReference type="SUPFAM" id="SSF88659">
    <property type="entry name" value="Sigma3 and sigma4 domains of RNA polymerase sigma factors"/>
    <property type="match status" value="1"/>
</dbReference>
<keyword evidence="3" id="KW-0804">Transcription</keyword>
<evidence type="ECO:0000313" key="6">
    <source>
        <dbReference type="Proteomes" id="UP001499959"/>
    </source>
</evidence>
<sequence>MHVGDITELIDAGNAGGGVDNAALFGAAYDELKKLARARLARSGPMTLLDSTALVNEIWLRLSGKQTLQVDTRRRFFAYAAQVMRAVIVDQLRERHAERRGGGARNVTLDTALGDGITGDDEALQVHEALESLAQLEPRLAQVVEMRYFGGMTELEIGEALGLTDRTVRRDWEKARLLLASMLA</sequence>